<evidence type="ECO:0000313" key="1">
    <source>
        <dbReference type="EMBL" id="CEK83909.1"/>
    </source>
</evidence>
<accession>A0A0B7ASA5</accession>
<dbReference type="AlphaFoldDB" id="A0A0B7ASA5"/>
<organism evidence="1">
    <name type="scientific">Arion vulgaris</name>
    <dbReference type="NCBI Taxonomy" id="1028688"/>
    <lineage>
        <taxon>Eukaryota</taxon>
        <taxon>Metazoa</taxon>
        <taxon>Spiralia</taxon>
        <taxon>Lophotrochozoa</taxon>
        <taxon>Mollusca</taxon>
        <taxon>Gastropoda</taxon>
        <taxon>Heterobranchia</taxon>
        <taxon>Euthyneura</taxon>
        <taxon>Panpulmonata</taxon>
        <taxon>Eupulmonata</taxon>
        <taxon>Stylommatophora</taxon>
        <taxon>Helicina</taxon>
        <taxon>Arionoidea</taxon>
        <taxon>Arionidae</taxon>
        <taxon>Arion</taxon>
    </lineage>
</organism>
<gene>
    <name evidence="1" type="primary">ORF139685</name>
</gene>
<dbReference type="EMBL" id="HACG01037044">
    <property type="protein sequence ID" value="CEK83909.1"/>
    <property type="molecule type" value="Transcribed_RNA"/>
</dbReference>
<reference evidence="1" key="1">
    <citation type="submission" date="2014-12" db="EMBL/GenBank/DDBJ databases">
        <title>Insight into the proteome of Arion vulgaris.</title>
        <authorList>
            <person name="Aradska J."/>
            <person name="Bulat T."/>
            <person name="Smidak R."/>
            <person name="Sarate P."/>
            <person name="Gangsoo J."/>
            <person name="Sialana F."/>
            <person name="Bilban M."/>
            <person name="Lubec G."/>
        </authorList>
    </citation>
    <scope>NUCLEOTIDE SEQUENCE</scope>
    <source>
        <tissue evidence="1">Skin</tissue>
    </source>
</reference>
<protein>
    <submittedName>
        <fullName evidence="1">Uncharacterized protein</fullName>
    </submittedName>
</protein>
<feature type="non-terminal residue" evidence="1">
    <location>
        <position position="81"/>
    </location>
</feature>
<name>A0A0B7ASA5_9EUPU</name>
<sequence length="81" mass="9322">MYTKTLTFSRPMHMEECSDVPFKQRALNEFLTAEHVPASKIHRCMEAIYSAQCVVLMGVHQRCVKHFKDGEHQNTGISNLL</sequence>
<proteinExistence type="predicted"/>